<dbReference type="EMBL" id="JBJKTR010000013">
    <property type="protein sequence ID" value="KAL3347294.1"/>
    <property type="molecule type" value="Genomic_DNA"/>
</dbReference>
<proteinExistence type="predicted"/>
<sequence length="394" mass="44468">MAIEGDTTTTTSSSVAAPETMELIKSKRNHPLYLHPSDTPGSVLTTVQLTGSENYSLWSRSMMINLQAKSKLGFVLGTCKKGDYAPELDEQWEKCNAFVLSWIMNIVSKELLSGIVYAFDAATVWEDLKEQFDKVDGSRIYQLHRDICTIHQGNLTVSAYFTKLRLLWDEFDALVPPPSCKCDRSRVYVDHIQYLRLFAFLMGLNELYSPARGQILMMNPLPNVGKAYAMIVSDKSQRITSGMRTGGDIIEATTLYAGKMNYGNRNTDHKDKGEYAGRGSYNGKKKVNWNLFCKHCKMHGHTKNICYKLVGYPEDWKFKKKYDHPSDYRSSNVARGMNSHKAYDIANNMQVDKCNEDASGSIDEGHNANASAHDFNSVRTNFQALAMKSTYTPK</sequence>
<evidence type="ECO:0000313" key="2">
    <source>
        <dbReference type="EMBL" id="KAL3347293.1"/>
    </source>
</evidence>
<protein>
    <recommendedName>
        <fullName evidence="1">Retrotransposon Copia-like N-terminal domain-containing protein</fullName>
    </recommendedName>
</protein>
<name>A0ABD2STN1_9SOLN</name>
<dbReference type="PANTHER" id="PTHR37610:SF78">
    <property type="entry name" value="GAG-POLYPEPTIDE OF LTR COPIA-TYPE-RELATED"/>
    <property type="match status" value="1"/>
</dbReference>
<evidence type="ECO:0000313" key="3">
    <source>
        <dbReference type="Proteomes" id="UP001627284"/>
    </source>
</evidence>
<evidence type="ECO:0000259" key="1">
    <source>
        <dbReference type="Pfam" id="PF14244"/>
    </source>
</evidence>
<dbReference type="AlphaFoldDB" id="A0ABD2STN1"/>
<accession>A0ABD2STN1</accession>
<gene>
    <name evidence="2" type="ORF">AABB24_021128</name>
</gene>
<reference evidence="2 3" key="1">
    <citation type="submission" date="2024-05" db="EMBL/GenBank/DDBJ databases">
        <title>De novo assembly of an allotetraploid wild potato.</title>
        <authorList>
            <person name="Hosaka A.J."/>
        </authorList>
    </citation>
    <scope>NUCLEOTIDE SEQUENCE [LARGE SCALE GENOMIC DNA]</scope>
    <source>
        <tissue evidence="2">Young leaves</tissue>
    </source>
</reference>
<organism evidence="2 3">
    <name type="scientific">Solanum stoloniferum</name>
    <dbReference type="NCBI Taxonomy" id="62892"/>
    <lineage>
        <taxon>Eukaryota</taxon>
        <taxon>Viridiplantae</taxon>
        <taxon>Streptophyta</taxon>
        <taxon>Embryophyta</taxon>
        <taxon>Tracheophyta</taxon>
        <taxon>Spermatophyta</taxon>
        <taxon>Magnoliopsida</taxon>
        <taxon>eudicotyledons</taxon>
        <taxon>Gunneridae</taxon>
        <taxon>Pentapetalae</taxon>
        <taxon>asterids</taxon>
        <taxon>lamiids</taxon>
        <taxon>Solanales</taxon>
        <taxon>Solanaceae</taxon>
        <taxon>Solanoideae</taxon>
        <taxon>Solaneae</taxon>
        <taxon>Solanum</taxon>
    </lineage>
</organism>
<comment type="caution">
    <text evidence="2">The sequence shown here is derived from an EMBL/GenBank/DDBJ whole genome shotgun (WGS) entry which is preliminary data.</text>
</comment>
<dbReference type="Proteomes" id="UP001627284">
    <property type="component" value="Unassembled WGS sequence"/>
</dbReference>
<dbReference type="PANTHER" id="PTHR37610">
    <property type="entry name" value="CCHC-TYPE DOMAIN-CONTAINING PROTEIN"/>
    <property type="match status" value="1"/>
</dbReference>
<feature type="domain" description="Retrotransposon Copia-like N-terminal" evidence="1">
    <location>
        <begin position="35"/>
        <end position="81"/>
    </location>
</feature>
<dbReference type="Pfam" id="PF14244">
    <property type="entry name" value="Retrotran_gag_3"/>
    <property type="match status" value="1"/>
</dbReference>
<dbReference type="InterPro" id="IPR029472">
    <property type="entry name" value="Copia-like_N"/>
</dbReference>
<keyword evidence="3" id="KW-1185">Reference proteome</keyword>
<dbReference type="EMBL" id="JBJKTR010000013">
    <property type="protein sequence ID" value="KAL3347293.1"/>
    <property type="molecule type" value="Genomic_DNA"/>
</dbReference>